<dbReference type="Pfam" id="PF03479">
    <property type="entry name" value="PCC"/>
    <property type="match status" value="1"/>
</dbReference>
<dbReference type="AlphaFoldDB" id="A0A1J5GZB2"/>
<dbReference type="PANTHER" id="PTHR34988:SF1">
    <property type="entry name" value="DNA-BINDING PROTEIN"/>
    <property type="match status" value="1"/>
</dbReference>
<dbReference type="EMBL" id="PFKO01000214">
    <property type="protein sequence ID" value="PIY32500.1"/>
    <property type="molecule type" value="Genomic_DNA"/>
</dbReference>
<evidence type="ECO:0000313" key="4">
    <source>
        <dbReference type="Proteomes" id="UP000182763"/>
    </source>
</evidence>
<protein>
    <submittedName>
        <fullName evidence="2">DNA-binding protein</fullName>
    </submittedName>
</protein>
<name>A0A1J5GZB2_9BACT</name>
<reference evidence="2 4" key="1">
    <citation type="journal article" date="2016" name="Environ. Microbiol.">
        <title>Genomic resolution of a cold subsurface aquifer community provides metabolic insights for novel microbes adapted to high CO concentrations.</title>
        <authorList>
            <person name="Probst A.J."/>
            <person name="Castelle C.J."/>
            <person name="Singh A."/>
            <person name="Brown C.T."/>
            <person name="Anantharaman K."/>
            <person name="Sharon I."/>
            <person name="Hug L.A."/>
            <person name="Burstein D."/>
            <person name="Emerson J.B."/>
            <person name="Thomas B.C."/>
            <person name="Banfield J.F."/>
        </authorList>
    </citation>
    <scope>NUCLEOTIDE SEQUENCE [LARGE SCALE GENOMIC DNA]</scope>
    <source>
        <strain evidence="2">CG2_30_33_13</strain>
    </source>
</reference>
<dbReference type="InterPro" id="IPR025707">
    <property type="entry name" value="DNA_bp_PD1"/>
</dbReference>
<dbReference type="Gene3D" id="3.30.1330.80">
    <property type="entry name" value="Hypothetical protein, similar to alpha- acetolactate decarboxylase, domain 2"/>
    <property type="match status" value="1"/>
</dbReference>
<sequence>MKFKKIGNKWIVRIDKGEEIVQTLKQFCKENKIKLGTISGIGATDRVTIGLFNAKHKQYHSKELIGDYEIISLSGNISTMNEEIYLHLHISLSDSKYNAYGGHLNSAVISGTGEIVIEEIGGKIEREFNEEVGLNLLFQEKNKTN</sequence>
<dbReference type="RefSeq" id="WP_406607596.1">
    <property type="nucleotide sequence ID" value="NZ_PFKO01000214.1"/>
</dbReference>
<dbReference type="EMBL" id="MNYY01000024">
    <property type="protein sequence ID" value="OIP73951.1"/>
    <property type="molecule type" value="Genomic_DNA"/>
</dbReference>
<feature type="domain" description="PPC" evidence="1">
    <location>
        <begin position="4"/>
        <end position="140"/>
    </location>
</feature>
<dbReference type="PANTHER" id="PTHR34988">
    <property type="entry name" value="PROTEIN, PUTATIVE-RELATED"/>
    <property type="match status" value="1"/>
</dbReference>
<dbReference type="PROSITE" id="PS51742">
    <property type="entry name" value="PPC"/>
    <property type="match status" value="1"/>
</dbReference>
<dbReference type="Proteomes" id="UP000182763">
    <property type="component" value="Unassembled WGS sequence"/>
</dbReference>
<accession>A0A1J5GZB2</accession>
<evidence type="ECO:0000259" key="1">
    <source>
        <dbReference type="PROSITE" id="PS51742"/>
    </source>
</evidence>
<dbReference type="PIRSF" id="PIRSF016702">
    <property type="entry name" value="DNA_bp_PD1"/>
    <property type="match status" value="1"/>
</dbReference>
<accession>A0A2M7PPF5</accession>
<gene>
    <name evidence="2" type="ORF">AUK42_01050</name>
    <name evidence="3" type="ORF">COZ07_05500</name>
</gene>
<dbReference type="Proteomes" id="UP000230646">
    <property type="component" value="Unassembled WGS sequence"/>
</dbReference>
<dbReference type="SUPFAM" id="SSF117856">
    <property type="entry name" value="AF0104/ALDC/Ptd012-like"/>
    <property type="match status" value="1"/>
</dbReference>
<keyword evidence="2" id="KW-0238">DNA-binding</keyword>
<dbReference type="GO" id="GO:0003677">
    <property type="term" value="F:DNA binding"/>
    <property type="evidence" value="ECO:0007669"/>
    <property type="project" value="UniProtKB-KW"/>
</dbReference>
<evidence type="ECO:0000313" key="5">
    <source>
        <dbReference type="Proteomes" id="UP000230646"/>
    </source>
</evidence>
<dbReference type="CDD" id="cd11378">
    <property type="entry name" value="DUF296"/>
    <property type="match status" value="1"/>
</dbReference>
<evidence type="ECO:0000313" key="3">
    <source>
        <dbReference type="EMBL" id="PIY32500.1"/>
    </source>
</evidence>
<proteinExistence type="predicted"/>
<organism evidence="2 4">
    <name type="scientific">Candidatus Infernicultor aquiphilus</name>
    <dbReference type="NCBI Taxonomy" id="1805029"/>
    <lineage>
        <taxon>Bacteria</taxon>
        <taxon>Pseudomonadati</taxon>
        <taxon>Atribacterota</taxon>
        <taxon>Candidatus Phoenicimicrobiia</taxon>
        <taxon>Candidatus Pheonicimicrobiales</taxon>
        <taxon>Candidatus Phoenicimicrobiaceae</taxon>
        <taxon>Candidatus Infernicultor</taxon>
    </lineage>
</organism>
<reference evidence="3 5" key="2">
    <citation type="submission" date="2017-09" db="EMBL/GenBank/DDBJ databases">
        <title>Depth-based differentiation of microbial function through sediment-hosted aquifers and enrichment of novel symbionts in the deep terrestrial subsurface.</title>
        <authorList>
            <person name="Probst A.J."/>
            <person name="Ladd B."/>
            <person name="Jarett J.K."/>
            <person name="Geller-Mcgrath D.E."/>
            <person name="Sieber C.M."/>
            <person name="Emerson J.B."/>
            <person name="Anantharaman K."/>
            <person name="Thomas B.C."/>
            <person name="Malmstrom R."/>
            <person name="Stieglmeier M."/>
            <person name="Klingl A."/>
            <person name="Woyke T."/>
            <person name="Ryan C.M."/>
            <person name="Banfield J.F."/>
        </authorList>
    </citation>
    <scope>NUCLEOTIDE SEQUENCE [LARGE SCALE GENOMIC DNA]</scope>
    <source>
        <strain evidence="3">CG_4_10_14_3_um_filter_34_13</strain>
    </source>
</reference>
<comment type="caution">
    <text evidence="2">The sequence shown here is derived from an EMBL/GenBank/DDBJ whole genome shotgun (WGS) entry which is preliminary data.</text>
</comment>
<evidence type="ECO:0000313" key="2">
    <source>
        <dbReference type="EMBL" id="OIP73951.1"/>
    </source>
</evidence>
<dbReference type="InterPro" id="IPR005175">
    <property type="entry name" value="PPC_dom"/>
</dbReference>